<sequence length="600" mass="66558">MSLAHALCLRRNLNTWSKNISHAVFSDDQKLLLLLKSCNGTSEISQIHCYMVKTALDLVPFTSSKLLASAILDIKYAASIFRDIRNPNLFMFNTLLRGYSNSDDSRQAFVIFNDLRNQNFLPDEFSFITILKACARELAINTGQGIHGIVHRTGHGLFNHVNNVLLHFYCSCGQIADARKLFDDVSQRNDLVSWNTLMSGYLHASQPTVVLDFFRQMCGRGLISVNTVLTVSSAVGDAGNSLDGRSLHGHCIKVGLCSGLSVVTCLIDMYAKFGDLVSGQTIFDEVAEKDVILWNCLIDNYARNGMLEKAVFSLHLMKLEGIRPNSSTLAGLLSACATFGVVSTGKYLGNYVEEEGLAVDAVLGTALVDMYAKCGFLDKAIDIFDKIEDKDVKSWTAMITGYGAHGQTRKAIRTLYEMEDEGFQPNEITFLAVLNACSHGGVVVEGMRCFKRMVYEYGMTPKIEHYGCIIDLLGRAGLLEEAHNLIKNLPSKGDITGWRALLAACRVYGDVELGESVKRMLVDLNDEHPTDSVLLSSTYAIAGRLSDYTRTQQIKEENRMKEETRSSHMQNETAKKEAGRSIIEMENLCQNHLVWNVGNN</sequence>
<evidence type="ECO:0000256" key="2">
    <source>
        <dbReference type="ARBA" id="ARBA00061659"/>
    </source>
</evidence>
<dbReference type="AlphaFoldDB" id="A0A6J1DA73"/>
<dbReference type="GO" id="GO:0005737">
    <property type="term" value="C:cytoplasm"/>
    <property type="evidence" value="ECO:0007669"/>
    <property type="project" value="UniProtKB-ARBA"/>
</dbReference>
<dbReference type="GO" id="GO:0016556">
    <property type="term" value="P:mRNA modification"/>
    <property type="evidence" value="ECO:0007669"/>
    <property type="project" value="UniProtKB-ARBA"/>
</dbReference>
<dbReference type="InterPro" id="IPR046960">
    <property type="entry name" value="PPR_At4g14850-like_plant"/>
</dbReference>
<dbReference type="FunFam" id="1.25.40.10:FF:000277">
    <property type="entry name" value="Pentatricopeptide repeat-containing protein, mitochondrial"/>
    <property type="match status" value="1"/>
</dbReference>
<feature type="repeat" description="PPR" evidence="3">
    <location>
        <begin position="88"/>
        <end position="122"/>
    </location>
</feature>
<dbReference type="InterPro" id="IPR002885">
    <property type="entry name" value="PPR_rpt"/>
</dbReference>
<dbReference type="KEGG" id="mcha:111019088"/>
<dbReference type="Proteomes" id="UP000504603">
    <property type="component" value="Unplaced"/>
</dbReference>
<dbReference type="Pfam" id="PF01535">
    <property type="entry name" value="PPR"/>
    <property type="match status" value="3"/>
</dbReference>
<proteinExistence type="inferred from homology"/>
<keyword evidence="1" id="KW-0677">Repeat</keyword>
<name>A0A6J1DA73_MOMCH</name>
<evidence type="ECO:0000256" key="3">
    <source>
        <dbReference type="PROSITE-ProRule" id="PRU00708"/>
    </source>
</evidence>
<dbReference type="InterPro" id="IPR011990">
    <property type="entry name" value="TPR-like_helical_dom_sf"/>
</dbReference>
<organism evidence="4 5">
    <name type="scientific">Momordica charantia</name>
    <name type="common">Bitter gourd</name>
    <name type="synonym">Balsam pear</name>
    <dbReference type="NCBI Taxonomy" id="3673"/>
    <lineage>
        <taxon>Eukaryota</taxon>
        <taxon>Viridiplantae</taxon>
        <taxon>Streptophyta</taxon>
        <taxon>Embryophyta</taxon>
        <taxon>Tracheophyta</taxon>
        <taxon>Spermatophyta</taxon>
        <taxon>Magnoliopsida</taxon>
        <taxon>eudicotyledons</taxon>
        <taxon>Gunneridae</taxon>
        <taxon>Pentapetalae</taxon>
        <taxon>rosids</taxon>
        <taxon>fabids</taxon>
        <taxon>Cucurbitales</taxon>
        <taxon>Cucurbitaceae</taxon>
        <taxon>Momordiceae</taxon>
        <taxon>Momordica</taxon>
    </lineage>
</organism>
<dbReference type="PROSITE" id="PS51375">
    <property type="entry name" value="PPR"/>
    <property type="match status" value="4"/>
</dbReference>
<evidence type="ECO:0000313" key="5">
    <source>
        <dbReference type="RefSeq" id="XP_022151065.1"/>
    </source>
</evidence>
<protein>
    <submittedName>
        <fullName evidence="5">Pentatricopeptide repeat-containing protein At1g26900, mitochondrial</fullName>
    </submittedName>
</protein>
<dbReference type="FunFam" id="1.25.40.10:FF:000196">
    <property type="entry name" value="Pentatricopeptide repeat-containing protein At4g14850"/>
    <property type="match status" value="1"/>
</dbReference>
<feature type="repeat" description="PPR" evidence="3">
    <location>
        <begin position="290"/>
        <end position="324"/>
    </location>
</feature>
<dbReference type="RefSeq" id="XP_022151065.1">
    <property type="nucleotide sequence ID" value="XM_022295373.1"/>
</dbReference>
<evidence type="ECO:0000313" key="4">
    <source>
        <dbReference type="Proteomes" id="UP000504603"/>
    </source>
</evidence>
<comment type="similarity">
    <text evidence="2">Belongs to the PPR family. PCMP-E subfamily.</text>
</comment>
<gene>
    <name evidence="5" type="primary">LOC111019088</name>
</gene>
<dbReference type="OrthoDB" id="185373at2759"/>
<dbReference type="GeneID" id="111019088"/>
<dbReference type="PANTHER" id="PTHR24015:SF505">
    <property type="entry name" value="OS01G0819800 PROTEIN"/>
    <property type="match status" value="1"/>
</dbReference>
<feature type="repeat" description="PPR" evidence="3">
    <location>
        <begin position="391"/>
        <end position="425"/>
    </location>
</feature>
<dbReference type="PANTHER" id="PTHR24015">
    <property type="entry name" value="OS07G0578800 PROTEIN-RELATED"/>
    <property type="match status" value="1"/>
</dbReference>
<dbReference type="Gene3D" id="1.25.40.10">
    <property type="entry name" value="Tetratricopeptide repeat domain"/>
    <property type="match status" value="4"/>
</dbReference>
<accession>A0A6J1DA73</accession>
<feature type="repeat" description="PPR" evidence="3">
    <location>
        <begin position="190"/>
        <end position="224"/>
    </location>
</feature>
<dbReference type="Pfam" id="PF13041">
    <property type="entry name" value="PPR_2"/>
    <property type="match status" value="3"/>
</dbReference>
<dbReference type="NCBIfam" id="TIGR00756">
    <property type="entry name" value="PPR"/>
    <property type="match status" value="4"/>
</dbReference>
<dbReference type="GO" id="GO:0003723">
    <property type="term" value="F:RNA binding"/>
    <property type="evidence" value="ECO:0007669"/>
    <property type="project" value="InterPro"/>
</dbReference>
<keyword evidence="4" id="KW-1185">Reference proteome</keyword>
<reference evidence="5" key="1">
    <citation type="submission" date="2025-08" db="UniProtKB">
        <authorList>
            <consortium name="RefSeq"/>
        </authorList>
    </citation>
    <scope>IDENTIFICATION</scope>
    <source>
        <strain evidence="5">OHB3-1</strain>
    </source>
</reference>
<evidence type="ECO:0000256" key="1">
    <source>
        <dbReference type="ARBA" id="ARBA00022737"/>
    </source>
</evidence>